<protein>
    <recommendedName>
        <fullName evidence="3 9">Geranylgeranyl transferase type-2 subunit alpha</fullName>
        <ecNumber evidence="2 9">2.5.1.60</ecNumber>
    </recommendedName>
    <alternativeName>
        <fullName evidence="7 9">Geranylgeranyl transferase type II subunit alpha</fullName>
    </alternativeName>
</protein>
<comment type="function">
    <text evidence="9">Catalyzes the transfer of a geranyl-geranyl moiety from geranyl-geranyl pyrophosphate to cysteines occuring in specific C-terminal amino acid sequences.</text>
</comment>
<evidence type="ECO:0000313" key="11">
    <source>
        <dbReference type="Proteomes" id="UP001378960"/>
    </source>
</evidence>
<dbReference type="GO" id="GO:0097354">
    <property type="term" value="P:prenylation"/>
    <property type="evidence" value="ECO:0007669"/>
    <property type="project" value="UniProtKB-UniRule"/>
</dbReference>
<dbReference type="PANTHER" id="PTHR11129:SF2">
    <property type="entry name" value="GERANYLGERANYL TRANSFERASE TYPE-2 SUBUNIT ALPHA"/>
    <property type="match status" value="1"/>
</dbReference>
<comment type="catalytic activity">
    <reaction evidence="8 9">
        <text>geranylgeranyl diphosphate + L-cysteinyl-[protein] = S-geranylgeranyl-L-cysteinyl-[protein] + diphosphate</text>
        <dbReference type="Rhea" id="RHEA:21240"/>
        <dbReference type="Rhea" id="RHEA-COMP:10131"/>
        <dbReference type="Rhea" id="RHEA-COMP:11537"/>
        <dbReference type="ChEBI" id="CHEBI:29950"/>
        <dbReference type="ChEBI" id="CHEBI:33019"/>
        <dbReference type="ChEBI" id="CHEBI:57533"/>
        <dbReference type="ChEBI" id="CHEBI:86021"/>
        <dbReference type="EC" id="2.5.1.60"/>
    </reaction>
</comment>
<dbReference type="PROSITE" id="PS51147">
    <property type="entry name" value="PFTA"/>
    <property type="match status" value="5"/>
</dbReference>
<dbReference type="AlphaFoldDB" id="A0AAV5QXB5"/>
<accession>A0AAV5QXB5</accession>
<evidence type="ECO:0000313" key="10">
    <source>
        <dbReference type="EMBL" id="GMM43447.1"/>
    </source>
</evidence>
<evidence type="ECO:0000256" key="6">
    <source>
        <dbReference type="ARBA" id="ARBA00022737"/>
    </source>
</evidence>
<evidence type="ECO:0000256" key="2">
    <source>
        <dbReference type="ARBA" id="ARBA00012656"/>
    </source>
</evidence>
<evidence type="ECO:0000256" key="1">
    <source>
        <dbReference type="ARBA" id="ARBA00006734"/>
    </source>
</evidence>
<keyword evidence="5 9" id="KW-0808">Transferase</keyword>
<dbReference type="Gene3D" id="1.25.40.120">
    <property type="entry name" value="Protein prenylyltransferase"/>
    <property type="match status" value="1"/>
</dbReference>
<sequence>MSFVRGYSQNSSFESIHGREKSAKLSESEALKRMEMERPKVDKYKELNELVLNSKLNKIYNKQSFELITKLLEINPELYTVWNYRKEYLINEIDGMNEINKHEILENELYFVLKQLKKFPKSYWIWNHRIWCLKLDNLSDWENELKLIKQFLTVDSRNFHVWSYRRFIIKCMKDISKDSDIIDFEEFKFTTSMINKDISNYSAWHNRSKLIEMLFNKSPVLSKDDVGDNKLFQYLLIFNNKDINEFLIKELELFKTAIYTDPDDSSVWFYMKWLISEYFLNKIENDEKIDIITKLINDIKELNELEIEDNENGNDNKWCLISIVYLMKQLYKIDKLLVNLDEFNNYLTILQKIDPMKRNRYIELNI</sequence>
<dbReference type="FunFam" id="1.25.40.120:FF:000035">
    <property type="entry name" value="Geranylgeranyl transferase type-2 subunit alpha"/>
    <property type="match status" value="1"/>
</dbReference>
<dbReference type="InterPro" id="IPR002088">
    <property type="entry name" value="Prenyl_trans_a"/>
</dbReference>
<keyword evidence="11" id="KW-1185">Reference proteome</keyword>
<evidence type="ECO:0000256" key="9">
    <source>
        <dbReference type="RuleBase" id="RU367120"/>
    </source>
</evidence>
<evidence type="ECO:0000256" key="8">
    <source>
        <dbReference type="ARBA" id="ARBA00047658"/>
    </source>
</evidence>
<proteinExistence type="inferred from homology"/>
<keyword evidence="6" id="KW-0677">Repeat</keyword>
<dbReference type="PANTHER" id="PTHR11129">
    <property type="entry name" value="PROTEIN FARNESYLTRANSFERASE ALPHA SUBUNIT/RAB GERANYLGERANYL TRANSFERASE ALPHA SUBUNIT"/>
    <property type="match status" value="1"/>
</dbReference>
<dbReference type="Proteomes" id="UP001378960">
    <property type="component" value="Unassembled WGS sequence"/>
</dbReference>
<name>A0AAV5QXB5_PICKL</name>
<evidence type="ECO:0000256" key="5">
    <source>
        <dbReference type="ARBA" id="ARBA00022679"/>
    </source>
</evidence>
<dbReference type="EC" id="2.5.1.60" evidence="2 9"/>
<comment type="similarity">
    <text evidence="1 9">Belongs to the protein prenyltransferase subunit alpha family.</text>
</comment>
<dbReference type="GO" id="GO:0005968">
    <property type="term" value="C:Rab-protein geranylgeranyltransferase complex"/>
    <property type="evidence" value="ECO:0007669"/>
    <property type="project" value="TreeGrafter"/>
</dbReference>
<comment type="caution">
    <text evidence="10">The sequence shown here is derived from an EMBL/GenBank/DDBJ whole genome shotgun (WGS) entry which is preliminary data.</text>
</comment>
<dbReference type="GO" id="GO:0004663">
    <property type="term" value="F:Rab geranylgeranyltransferase activity"/>
    <property type="evidence" value="ECO:0007669"/>
    <property type="project" value="UniProtKB-UniRule"/>
</dbReference>
<dbReference type="EMBL" id="BTGB01000001">
    <property type="protein sequence ID" value="GMM43447.1"/>
    <property type="molecule type" value="Genomic_DNA"/>
</dbReference>
<dbReference type="Pfam" id="PF01239">
    <property type="entry name" value="PPTA"/>
    <property type="match status" value="5"/>
</dbReference>
<dbReference type="SUPFAM" id="SSF48439">
    <property type="entry name" value="Protein prenylyltransferase"/>
    <property type="match status" value="1"/>
</dbReference>
<evidence type="ECO:0000256" key="4">
    <source>
        <dbReference type="ARBA" id="ARBA00022602"/>
    </source>
</evidence>
<keyword evidence="4 9" id="KW-0637">Prenyltransferase</keyword>
<evidence type="ECO:0000256" key="3">
    <source>
        <dbReference type="ARBA" id="ARBA00014772"/>
    </source>
</evidence>
<gene>
    <name evidence="10" type="ORF">DAPK24_000220</name>
</gene>
<evidence type="ECO:0000256" key="7">
    <source>
        <dbReference type="ARBA" id="ARBA00031267"/>
    </source>
</evidence>
<reference evidence="10 11" key="1">
    <citation type="journal article" date="2023" name="Elife">
        <title>Identification of key yeast species and microbe-microbe interactions impacting larval growth of Drosophila in the wild.</title>
        <authorList>
            <person name="Mure A."/>
            <person name="Sugiura Y."/>
            <person name="Maeda R."/>
            <person name="Honda K."/>
            <person name="Sakurai N."/>
            <person name="Takahashi Y."/>
            <person name="Watada M."/>
            <person name="Katoh T."/>
            <person name="Gotoh A."/>
            <person name="Gotoh Y."/>
            <person name="Taniguchi I."/>
            <person name="Nakamura K."/>
            <person name="Hayashi T."/>
            <person name="Katayama T."/>
            <person name="Uemura T."/>
            <person name="Hattori Y."/>
        </authorList>
    </citation>
    <scope>NUCLEOTIDE SEQUENCE [LARGE SCALE GENOMIC DNA]</scope>
    <source>
        <strain evidence="10 11">PK-24</strain>
    </source>
</reference>
<organism evidence="10 11">
    <name type="scientific">Pichia kluyveri</name>
    <name type="common">Yeast</name>
    <dbReference type="NCBI Taxonomy" id="36015"/>
    <lineage>
        <taxon>Eukaryota</taxon>
        <taxon>Fungi</taxon>
        <taxon>Dikarya</taxon>
        <taxon>Ascomycota</taxon>
        <taxon>Saccharomycotina</taxon>
        <taxon>Pichiomycetes</taxon>
        <taxon>Pichiales</taxon>
        <taxon>Pichiaceae</taxon>
        <taxon>Pichia</taxon>
    </lineage>
</organism>